<dbReference type="PANTHER" id="PTHR47475">
    <property type="entry name" value="CHROMOSOME TRANSMISSION FIDELITY PROTEIN 8"/>
    <property type="match status" value="1"/>
</dbReference>
<keyword evidence="2" id="KW-1185">Reference proteome</keyword>
<dbReference type="GO" id="GO:0031390">
    <property type="term" value="C:Ctf18 RFC-like complex"/>
    <property type="evidence" value="ECO:0007669"/>
    <property type="project" value="InterPro"/>
</dbReference>
<sequence length="138" mass="15472">MQIQVKCTCGEGNCPEWAIVELQGTVEAQPSFQNSLQNLQIGILCRQSQESYTFSVGYHELTGTKVKLKKPMLVLKKIKLQNEEEIGETEINSLRVELDVIGIIRHKILFKTRPKALISKPQLAVKEKVTPPSSTVPN</sequence>
<dbReference type="PANTHER" id="PTHR47475:SF2">
    <property type="entry name" value="CHROMOSOME TRANSMISSION FIDELITY PROTEIN 8"/>
    <property type="match status" value="1"/>
</dbReference>
<dbReference type="Pfam" id="PF09696">
    <property type="entry name" value="Ctf8"/>
    <property type="match status" value="1"/>
</dbReference>
<dbReference type="EMBL" id="CACTIH010003611">
    <property type="protein sequence ID" value="CAA2977729.1"/>
    <property type="molecule type" value="Genomic_DNA"/>
</dbReference>
<dbReference type="GO" id="GO:0007064">
    <property type="term" value="P:mitotic sister chromatid cohesion"/>
    <property type="evidence" value="ECO:0007669"/>
    <property type="project" value="InterPro"/>
</dbReference>
<dbReference type="InterPro" id="IPR018607">
    <property type="entry name" value="Ctf8"/>
</dbReference>
<proteinExistence type="predicted"/>
<dbReference type="AlphaFoldDB" id="A0A8S0RET5"/>
<protein>
    <submittedName>
        <fullName evidence="1">Chromosome transmission fidelity 8 homolog</fullName>
    </submittedName>
</protein>
<dbReference type="Proteomes" id="UP000594638">
    <property type="component" value="Unassembled WGS sequence"/>
</dbReference>
<accession>A0A8S0RET5</accession>
<organism evidence="1 2">
    <name type="scientific">Olea europaea subsp. europaea</name>
    <dbReference type="NCBI Taxonomy" id="158383"/>
    <lineage>
        <taxon>Eukaryota</taxon>
        <taxon>Viridiplantae</taxon>
        <taxon>Streptophyta</taxon>
        <taxon>Embryophyta</taxon>
        <taxon>Tracheophyta</taxon>
        <taxon>Spermatophyta</taxon>
        <taxon>Magnoliopsida</taxon>
        <taxon>eudicotyledons</taxon>
        <taxon>Gunneridae</taxon>
        <taxon>Pentapetalae</taxon>
        <taxon>asterids</taxon>
        <taxon>lamiids</taxon>
        <taxon>Lamiales</taxon>
        <taxon>Oleaceae</taxon>
        <taxon>Oleeae</taxon>
        <taxon>Olea</taxon>
    </lineage>
</organism>
<comment type="caution">
    <text evidence="1">The sequence shown here is derived from an EMBL/GenBank/DDBJ whole genome shotgun (WGS) entry which is preliminary data.</text>
</comment>
<evidence type="ECO:0000313" key="1">
    <source>
        <dbReference type="EMBL" id="CAA2977729.1"/>
    </source>
</evidence>
<dbReference type="Gramene" id="OE9A099066T2">
    <property type="protein sequence ID" value="OE9A099066C2"/>
    <property type="gene ID" value="OE9A099066"/>
</dbReference>
<name>A0A8S0RET5_OLEEU</name>
<reference evidence="1 2" key="1">
    <citation type="submission" date="2019-12" db="EMBL/GenBank/DDBJ databases">
        <authorList>
            <person name="Alioto T."/>
            <person name="Alioto T."/>
            <person name="Gomez Garrido J."/>
        </authorList>
    </citation>
    <scope>NUCLEOTIDE SEQUENCE [LARGE SCALE GENOMIC DNA]</scope>
</reference>
<gene>
    <name evidence="1" type="ORF">OLEA9_A099066</name>
</gene>
<dbReference type="OrthoDB" id="121932at2759"/>
<evidence type="ECO:0000313" key="2">
    <source>
        <dbReference type="Proteomes" id="UP000594638"/>
    </source>
</evidence>